<dbReference type="SUPFAM" id="SSF53098">
    <property type="entry name" value="Ribonuclease H-like"/>
    <property type="match status" value="1"/>
</dbReference>
<dbReference type="InterPro" id="IPR041588">
    <property type="entry name" value="Integrase_H2C2"/>
</dbReference>
<dbReference type="AlphaFoldDB" id="A0A699HPI9"/>
<dbReference type="PANTHER" id="PTHR35046">
    <property type="entry name" value="ZINC KNUCKLE (CCHC-TYPE) FAMILY PROTEIN"/>
    <property type="match status" value="1"/>
</dbReference>
<organism evidence="3">
    <name type="scientific">Tanacetum cinerariifolium</name>
    <name type="common">Dalmatian daisy</name>
    <name type="synonym">Chrysanthemum cinerariifolium</name>
    <dbReference type="NCBI Taxonomy" id="118510"/>
    <lineage>
        <taxon>Eukaryota</taxon>
        <taxon>Viridiplantae</taxon>
        <taxon>Streptophyta</taxon>
        <taxon>Embryophyta</taxon>
        <taxon>Tracheophyta</taxon>
        <taxon>Spermatophyta</taxon>
        <taxon>Magnoliopsida</taxon>
        <taxon>eudicotyledons</taxon>
        <taxon>Gunneridae</taxon>
        <taxon>Pentapetalae</taxon>
        <taxon>asterids</taxon>
        <taxon>campanulids</taxon>
        <taxon>Asterales</taxon>
        <taxon>Asteraceae</taxon>
        <taxon>Asteroideae</taxon>
        <taxon>Anthemideae</taxon>
        <taxon>Anthemidinae</taxon>
        <taxon>Tanacetum</taxon>
    </lineage>
</organism>
<evidence type="ECO:0000259" key="2">
    <source>
        <dbReference type="Pfam" id="PF17921"/>
    </source>
</evidence>
<dbReference type="Gene3D" id="3.30.420.10">
    <property type="entry name" value="Ribonuclease H-like superfamily/Ribonuclease H"/>
    <property type="match status" value="1"/>
</dbReference>
<evidence type="ECO:0000313" key="3">
    <source>
        <dbReference type="EMBL" id="GEY52951.1"/>
    </source>
</evidence>
<feature type="domain" description="Integrase zinc-binding" evidence="2">
    <location>
        <begin position="24"/>
        <end position="54"/>
    </location>
</feature>
<protein>
    <recommendedName>
        <fullName evidence="2">Integrase zinc-binding domain-containing protein</fullName>
    </recommendedName>
</protein>
<sequence length="336" mass="38606">MGLELLKHNYSSDPDFGELFSSCQNHATESFFWPKMVRDVEHFVRRCLLCHRTKGHFFPIDYTCHYLYPLPHGKTLVSILSSVYLAHNVKRILLWWWSIVSQKWLISLLAIPQVTNRTLGSLLRALITTNLKQWEDLLPQAEFAYNKAPNKTTGLSPFIVVYGLNPKTPLDLAVLDTSSKFNPEAGDRAVDIKALHQHIHDKITKSNELLKYRRDKRRKHILFQPGDLVWIHFRKDRFPAKRRSKLSSATFNVANIEPYYDPIDPIPSLSANFSDAGDDDRPAPKDPSDMFDPNPPPDPESHGKHMGQLNSIKSFHHLIAGNTPRVFYIPVKKILP</sequence>
<dbReference type="Pfam" id="PF17921">
    <property type="entry name" value="Integrase_H2C2"/>
    <property type="match status" value="1"/>
</dbReference>
<name>A0A699HPI9_TANCI</name>
<gene>
    <name evidence="3" type="ORF">Tci_424925</name>
</gene>
<feature type="compositionally biased region" description="Basic and acidic residues" evidence="1">
    <location>
        <begin position="279"/>
        <end position="288"/>
    </location>
</feature>
<accession>A0A699HPI9</accession>
<dbReference type="EMBL" id="BKCJ010186273">
    <property type="protein sequence ID" value="GEY52951.1"/>
    <property type="molecule type" value="Genomic_DNA"/>
</dbReference>
<feature type="region of interest" description="Disordered" evidence="1">
    <location>
        <begin position="270"/>
        <end position="307"/>
    </location>
</feature>
<dbReference type="InterPro" id="IPR012337">
    <property type="entry name" value="RNaseH-like_sf"/>
</dbReference>
<proteinExistence type="predicted"/>
<reference evidence="3" key="1">
    <citation type="journal article" date="2019" name="Sci. Rep.">
        <title>Draft genome of Tanacetum cinerariifolium, the natural source of mosquito coil.</title>
        <authorList>
            <person name="Yamashiro T."/>
            <person name="Shiraishi A."/>
            <person name="Satake H."/>
            <person name="Nakayama K."/>
        </authorList>
    </citation>
    <scope>NUCLEOTIDE SEQUENCE</scope>
</reference>
<dbReference type="Gene3D" id="1.10.340.70">
    <property type="match status" value="1"/>
</dbReference>
<dbReference type="GO" id="GO:0003676">
    <property type="term" value="F:nucleic acid binding"/>
    <property type="evidence" value="ECO:0007669"/>
    <property type="project" value="InterPro"/>
</dbReference>
<dbReference type="InterPro" id="IPR036397">
    <property type="entry name" value="RNaseH_sf"/>
</dbReference>
<dbReference type="PANTHER" id="PTHR35046:SF26">
    <property type="entry name" value="RNA-DIRECTED DNA POLYMERASE"/>
    <property type="match status" value="1"/>
</dbReference>
<comment type="caution">
    <text evidence="3">The sequence shown here is derived from an EMBL/GenBank/DDBJ whole genome shotgun (WGS) entry which is preliminary data.</text>
</comment>
<evidence type="ECO:0000256" key="1">
    <source>
        <dbReference type="SAM" id="MobiDB-lite"/>
    </source>
</evidence>